<name>D2A0P3_TRICA</name>
<dbReference type="InterPro" id="IPR043030">
    <property type="entry name" value="BGBP_N_sf"/>
</dbReference>
<keyword evidence="2" id="KW-0732">Signal</keyword>
<evidence type="ECO:0000256" key="1">
    <source>
        <dbReference type="SAM" id="MobiDB-lite"/>
    </source>
</evidence>
<dbReference type="GO" id="GO:0030246">
    <property type="term" value="F:carbohydrate binding"/>
    <property type="evidence" value="ECO:0007669"/>
    <property type="project" value="InterPro"/>
</dbReference>
<evidence type="ECO:0000313" key="4">
    <source>
        <dbReference type="EMBL" id="EFA02542.2"/>
    </source>
</evidence>
<keyword evidence="5" id="KW-1185">Reference proteome</keyword>
<feature type="region of interest" description="Disordered" evidence="1">
    <location>
        <begin position="161"/>
        <end position="190"/>
    </location>
</feature>
<evidence type="ECO:0000313" key="5">
    <source>
        <dbReference type="Proteomes" id="UP000007266"/>
    </source>
</evidence>
<proteinExistence type="predicted"/>
<sequence>MFLVFLIALFTSVRSVDLPEPKFQVLTPDELMVEVPHYGEAKLVMFRIGVRRKDQNEEYLELGENDVSNHRIFIYDQRLNLQKDDVVNYLLAFRDKKGYEARTGNYVFDGVYCKKPRRNRFRRSISTTTVRAEFNLDGPDPDTEEAFPVEPRFGHHPHRGGGWPNHGPHHGFNPFGPHRPHYPPFSPYPNQPPPFGPPPNFGGDCNDHRHDRCHGRDTERIEGSTETSVDYHCKMCKYGSSERTSTTTVASTTEDSPEINIRFSD</sequence>
<dbReference type="AlphaFoldDB" id="D2A0P3"/>
<accession>D2A0P3</accession>
<dbReference type="Gene3D" id="2.60.40.2140">
    <property type="entry name" value="Beta-1,3-glucan-recognition protein, N-terminal domain"/>
    <property type="match status" value="1"/>
</dbReference>
<dbReference type="Proteomes" id="UP000007266">
    <property type="component" value="Linkage group 4"/>
</dbReference>
<dbReference type="Pfam" id="PF15886">
    <property type="entry name" value="CBM39"/>
    <property type="match status" value="1"/>
</dbReference>
<feature type="chain" id="PRO_5012519663" description="CBM39 domain-containing protein" evidence="2">
    <location>
        <begin position="16"/>
        <end position="265"/>
    </location>
</feature>
<dbReference type="InParanoid" id="D2A0P3"/>
<dbReference type="EMBL" id="KQ971338">
    <property type="protein sequence ID" value="EFA02542.2"/>
    <property type="molecule type" value="Genomic_DNA"/>
</dbReference>
<organism evidence="4 5">
    <name type="scientific">Tribolium castaneum</name>
    <name type="common">Red flour beetle</name>
    <dbReference type="NCBI Taxonomy" id="7070"/>
    <lineage>
        <taxon>Eukaryota</taxon>
        <taxon>Metazoa</taxon>
        <taxon>Ecdysozoa</taxon>
        <taxon>Arthropoda</taxon>
        <taxon>Hexapoda</taxon>
        <taxon>Insecta</taxon>
        <taxon>Pterygota</taxon>
        <taxon>Neoptera</taxon>
        <taxon>Endopterygota</taxon>
        <taxon>Coleoptera</taxon>
        <taxon>Polyphaga</taxon>
        <taxon>Cucujiformia</taxon>
        <taxon>Tenebrionidae</taxon>
        <taxon>Tenebrionidae incertae sedis</taxon>
        <taxon>Tribolium</taxon>
    </lineage>
</organism>
<reference evidence="4 5" key="2">
    <citation type="journal article" date="2010" name="Nucleic Acids Res.">
        <title>BeetleBase in 2010: revisions to provide comprehensive genomic information for Tribolium castaneum.</title>
        <authorList>
            <person name="Kim H.S."/>
            <person name="Murphy T."/>
            <person name="Xia J."/>
            <person name="Caragea D."/>
            <person name="Park Y."/>
            <person name="Beeman R.W."/>
            <person name="Lorenzen M.D."/>
            <person name="Butcher S."/>
            <person name="Manak J.R."/>
            <person name="Brown S.J."/>
        </authorList>
    </citation>
    <scope>GENOME REANNOTATION</scope>
    <source>
        <strain evidence="4 5">Georgia GA2</strain>
    </source>
</reference>
<protein>
    <recommendedName>
        <fullName evidence="3">CBM39 domain-containing protein</fullName>
    </recommendedName>
</protein>
<gene>
    <name evidence="4" type="primary">AUGUSTUS-3.0.2_08247</name>
    <name evidence="4" type="ORF">TcasGA2_TC008247</name>
</gene>
<feature type="domain" description="CBM39" evidence="3">
    <location>
        <begin position="18"/>
        <end position="112"/>
    </location>
</feature>
<reference evidence="4 5" key="1">
    <citation type="journal article" date="2008" name="Nature">
        <title>The genome of the model beetle and pest Tribolium castaneum.</title>
        <authorList>
            <consortium name="Tribolium Genome Sequencing Consortium"/>
            <person name="Richards S."/>
            <person name="Gibbs R.A."/>
            <person name="Weinstock G.M."/>
            <person name="Brown S.J."/>
            <person name="Denell R."/>
            <person name="Beeman R.W."/>
            <person name="Gibbs R."/>
            <person name="Beeman R.W."/>
            <person name="Brown S.J."/>
            <person name="Bucher G."/>
            <person name="Friedrich M."/>
            <person name="Grimmelikhuijzen C.J."/>
            <person name="Klingler M."/>
            <person name="Lorenzen M."/>
            <person name="Richards S."/>
            <person name="Roth S."/>
            <person name="Schroder R."/>
            <person name="Tautz D."/>
            <person name="Zdobnov E.M."/>
            <person name="Muzny D."/>
            <person name="Gibbs R.A."/>
            <person name="Weinstock G.M."/>
            <person name="Attaway T."/>
            <person name="Bell S."/>
            <person name="Buhay C.J."/>
            <person name="Chandrabose M.N."/>
            <person name="Chavez D."/>
            <person name="Clerk-Blankenburg K.P."/>
            <person name="Cree A."/>
            <person name="Dao M."/>
            <person name="Davis C."/>
            <person name="Chacko J."/>
            <person name="Dinh H."/>
            <person name="Dugan-Rocha S."/>
            <person name="Fowler G."/>
            <person name="Garner T.T."/>
            <person name="Garnes J."/>
            <person name="Gnirke A."/>
            <person name="Hawes A."/>
            <person name="Hernandez J."/>
            <person name="Hines S."/>
            <person name="Holder M."/>
            <person name="Hume J."/>
            <person name="Jhangiani S.N."/>
            <person name="Joshi V."/>
            <person name="Khan Z.M."/>
            <person name="Jackson L."/>
            <person name="Kovar C."/>
            <person name="Kowis A."/>
            <person name="Lee S."/>
            <person name="Lewis L.R."/>
            <person name="Margolis J."/>
            <person name="Morgan M."/>
            <person name="Nazareth L.V."/>
            <person name="Nguyen N."/>
            <person name="Okwuonu G."/>
            <person name="Parker D."/>
            <person name="Richards S."/>
            <person name="Ruiz S.J."/>
            <person name="Santibanez J."/>
            <person name="Savard J."/>
            <person name="Scherer S.E."/>
            <person name="Schneider B."/>
            <person name="Sodergren E."/>
            <person name="Tautz D."/>
            <person name="Vattahil S."/>
            <person name="Villasana D."/>
            <person name="White C.S."/>
            <person name="Wright R."/>
            <person name="Park Y."/>
            <person name="Beeman R.W."/>
            <person name="Lord J."/>
            <person name="Oppert B."/>
            <person name="Lorenzen M."/>
            <person name="Brown S."/>
            <person name="Wang L."/>
            <person name="Savard J."/>
            <person name="Tautz D."/>
            <person name="Richards S."/>
            <person name="Weinstock G."/>
            <person name="Gibbs R.A."/>
            <person name="Liu Y."/>
            <person name="Worley K."/>
            <person name="Weinstock G."/>
            <person name="Elsik C.G."/>
            <person name="Reese J.T."/>
            <person name="Elhaik E."/>
            <person name="Landan G."/>
            <person name="Graur D."/>
            <person name="Arensburger P."/>
            <person name="Atkinson P."/>
            <person name="Beeman R.W."/>
            <person name="Beidler J."/>
            <person name="Brown S.J."/>
            <person name="Demuth J.P."/>
            <person name="Drury D.W."/>
            <person name="Du Y.Z."/>
            <person name="Fujiwara H."/>
            <person name="Lorenzen M."/>
            <person name="Maselli V."/>
            <person name="Osanai M."/>
            <person name="Park Y."/>
            <person name="Robertson H.M."/>
            <person name="Tu Z."/>
            <person name="Wang J.J."/>
            <person name="Wang S."/>
            <person name="Richards S."/>
            <person name="Song H."/>
            <person name="Zhang L."/>
            <person name="Sodergren E."/>
            <person name="Werner D."/>
            <person name="Stanke M."/>
            <person name="Morgenstern B."/>
            <person name="Solovyev V."/>
            <person name="Kosarev P."/>
            <person name="Brown G."/>
            <person name="Chen H.C."/>
            <person name="Ermolaeva O."/>
            <person name="Hlavina W."/>
            <person name="Kapustin Y."/>
            <person name="Kiryutin B."/>
            <person name="Kitts P."/>
            <person name="Maglott D."/>
            <person name="Pruitt K."/>
            <person name="Sapojnikov V."/>
            <person name="Souvorov A."/>
            <person name="Mackey A.J."/>
            <person name="Waterhouse R.M."/>
            <person name="Wyder S."/>
            <person name="Zdobnov E.M."/>
            <person name="Zdobnov E.M."/>
            <person name="Wyder S."/>
            <person name="Kriventseva E.V."/>
            <person name="Kadowaki T."/>
            <person name="Bork P."/>
            <person name="Aranda M."/>
            <person name="Bao R."/>
            <person name="Beermann A."/>
            <person name="Berns N."/>
            <person name="Bolognesi R."/>
            <person name="Bonneton F."/>
            <person name="Bopp D."/>
            <person name="Brown S.J."/>
            <person name="Bucher G."/>
            <person name="Butts T."/>
            <person name="Chaumot A."/>
            <person name="Denell R.E."/>
            <person name="Ferrier D.E."/>
            <person name="Friedrich M."/>
            <person name="Gordon C.M."/>
            <person name="Jindra M."/>
            <person name="Klingler M."/>
            <person name="Lan Q."/>
            <person name="Lattorff H.M."/>
            <person name="Laudet V."/>
            <person name="von Levetsow C."/>
            <person name="Liu Z."/>
            <person name="Lutz R."/>
            <person name="Lynch J.A."/>
            <person name="da Fonseca R.N."/>
            <person name="Posnien N."/>
            <person name="Reuter R."/>
            <person name="Roth S."/>
            <person name="Savard J."/>
            <person name="Schinko J.B."/>
            <person name="Schmitt C."/>
            <person name="Schoppmeier M."/>
            <person name="Schroder R."/>
            <person name="Shippy T.D."/>
            <person name="Simonnet F."/>
            <person name="Marques-Souza H."/>
            <person name="Tautz D."/>
            <person name="Tomoyasu Y."/>
            <person name="Trauner J."/>
            <person name="Van der Zee M."/>
            <person name="Vervoort M."/>
            <person name="Wittkopp N."/>
            <person name="Wimmer E.A."/>
            <person name="Yang X."/>
            <person name="Jones A.K."/>
            <person name="Sattelle D.B."/>
            <person name="Ebert P.R."/>
            <person name="Nelson D."/>
            <person name="Scott J.G."/>
            <person name="Beeman R.W."/>
            <person name="Muthukrishnan S."/>
            <person name="Kramer K.J."/>
            <person name="Arakane Y."/>
            <person name="Beeman R.W."/>
            <person name="Zhu Q."/>
            <person name="Hogenkamp D."/>
            <person name="Dixit R."/>
            <person name="Oppert B."/>
            <person name="Jiang H."/>
            <person name="Zou Z."/>
            <person name="Marshall J."/>
            <person name="Elpidina E."/>
            <person name="Vinokurov K."/>
            <person name="Oppert C."/>
            <person name="Zou Z."/>
            <person name="Evans J."/>
            <person name="Lu Z."/>
            <person name="Zhao P."/>
            <person name="Sumathipala N."/>
            <person name="Altincicek B."/>
            <person name="Vilcinskas A."/>
            <person name="Williams M."/>
            <person name="Hultmark D."/>
            <person name="Hetru C."/>
            <person name="Jiang H."/>
            <person name="Grimmelikhuijzen C.J."/>
            <person name="Hauser F."/>
            <person name="Cazzamali G."/>
            <person name="Williamson M."/>
            <person name="Park Y."/>
            <person name="Li B."/>
            <person name="Tanaka Y."/>
            <person name="Predel R."/>
            <person name="Neupert S."/>
            <person name="Schachtner J."/>
            <person name="Verleyen P."/>
            <person name="Raible F."/>
            <person name="Bork P."/>
            <person name="Friedrich M."/>
            <person name="Walden K.K."/>
            <person name="Robertson H.M."/>
            <person name="Angeli S."/>
            <person name="Foret S."/>
            <person name="Bucher G."/>
            <person name="Schuetz S."/>
            <person name="Maleszka R."/>
            <person name="Wimmer E.A."/>
            <person name="Beeman R.W."/>
            <person name="Lorenzen M."/>
            <person name="Tomoyasu Y."/>
            <person name="Miller S.C."/>
            <person name="Grossmann D."/>
            <person name="Bucher G."/>
        </authorList>
    </citation>
    <scope>NUCLEOTIDE SEQUENCE [LARGE SCALE GENOMIC DNA]</scope>
    <source>
        <strain evidence="4 5">Georgia GA2</strain>
    </source>
</reference>
<dbReference type="HOGENOM" id="CLU_1009467_0_0_1"/>
<dbReference type="InterPro" id="IPR031756">
    <property type="entry name" value="BGBP_N"/>
</dbReference>
<evidence type="ECO:0000256" key="2">
    <source>
        <dbReference type="SAM" id="SignalP"/>
    </source>
</evidence>
<feature type="signal peptide" evidence="2">
    <location>
        <begin position="1"/>
        <end position="15"/>
    </location>
</feature>
<evidence type="ECO:0000259" key="3">
    <source>
        <dbReference type="Pfam" id="PF15886"/>
    </source>
</evidence>